<organism evidence="1 2">
    <name type="scientific">Leucogyrophana mollusca</name>
    <dbReference type="NCBI Taxonomy" id="85980"/>
    <lineage>
        <taxon>Eukaryota</taxon>
        <taxon>Fungi</taxon>
        <taxon>Dikarya</taxon>
        <taxon>Basidiomycota</taxon>
        <taxon>Agaricomycotina</taxon>
        <taxon>Agaricomycetes</taxon>
        <taxon>Agaricomycetidae</taxon>
        <taxon>Boletales</taxon>
        <taxon>Boletales incertae sedis</taxon>
        <taxon>Leucogyrophana</taxon>
    </lineage>
</organism>
<proteinExistence type="predicted"/>
<accession>A0ACB8BZR6</accession>
<evidence type="ECO:0000313" key="1">
    <source>
        <dbReference type="EMBL" id="KAH7931032.1"/>
    </source>
</evidence>
<reference evidence="1" key="1">
    <citation type="journal article" date="2021" name="New Phytol.">
        <title>Evolutionary innovations through gain and loss of genes in the ectomycorrhizal Boletales.</title>
        <authorList>
            <person name="Wu G."/>
            <person name="Miyauchi S."/>
            <person name="Morin E."/>
            <person name="Kuo A."/>
            <person name="Drula E."/>
            <person name="Varga T."/>
            <person name="Kohler A."/>
            <person name="Feng B."/>
            <person name="Cao Y."/>
            <person name="Lipzen A."/>
            <person name="Daum C."/>
            <person name="Hundley H."/>
            <person name="Pangilinan J."/>
            <person name="Johnson J."/>
            <person name="Barry K."/>
            <person name="LaButti K."/>
            <person name="Ng V."/>
            <person name="Ahrendt S."/>
            <person name="Min B."/>
            <person name="Choi I.G."/>
            <person name="Park H."/>
            <person name="Plett J.M."/>
            <person name="Magnuson J."/>
            <person name="Spatafora J.W."/>
            <person name="Nagy L.G."/>
            <person name="Henrissat B."/>
            <person name="Grigoriev I.V."/>
            <person name="Yang Z.L."/>
            <person name="Xu J."/>
            <person name="Martin F.M."/>
        </authorList>
    </citation>
    <scope>NUCLEOTIDE SEQUENCE</scope>
    <source>
        <strain evidence="1">KUC20120723A-06</strain>
    </source>
</reference>
<name>A0ACB8BZR6_9AGAM</name>
<dbReference type="EMBL" id="MU266328">
    <property type="protein sequence ID" value="KAH7931032.1"/>
    <property type="molecule type" value="Genomic_DNA"/>
</dbReference>
<gene>
    <name evidence="1" type="ORF">BV22DRAFT_1108905</name>
</gene>
<comment type="caution">
    <text evidence="1">The sequence shown here is derived from an EMBL/GenBank/DDBJ whole genome shotgun (WGS) entry which is preliminary data.</text>
</comment>
<keyword evidence="2" id="KW-1185">Reference proteome</keyword>
<evidence type="ECO:0000313" key="2">
    <source>
        <dbReference type="Proteomes" id="UP000790709"/>
    </source>
</evidence>
<protein>
    <submittedName>
        <fullName evidence="1">Uncharacterized protein</fullName>
    </submittedName>
</protein>
<sequence length="403" mass="45903">MVDMRPAMAPLTLMELPLEIRLLIYQAFLAEHQRIKQSRQPSNAHIQVLRTCRQVYVEAGAIFRQYLSFRNEIEMERYCHLHSAADEIAATVRWADVANDGRMVETMHSGETGPASHLHLVLSKLPSLERLRVFNVRHYHPYSISVPHIRYHLDFEGAMFPAVCRLPDLRSYELHLDPTTRVVPFKAVPSAHIRILRLSGDCHLLVKAPLPNLLHLTLRGITSNSFDQIPFNVCFPSCQLESFTHVQGHRLGFELRNSHLESLVTGPGSHLRKLVLLGSSRLTSSVIASCLRNLPTLEYLALSLVTVNELRDNFVLALGPSISVFKLQITHAWYATPLFEEERRICNALEERLLHPRSPLSAVFVSFHSRLMSEDGRQERWISIAEAAPLTLKIGPWEDDEET</sequence>
<dbReference type="Proteomes" id="UP000790709">
    <property type="component" value="Unassembled WGS sequence"/>
</dbReference>